<organism evidence="3 4">
    <name type="scientific">Microlunatus elymi</name>
    <dbReference type="NCBI Taxonomy" id="2596828"/>
    <lineage>
        <taxon>Bacteria</taxon>
        <taxon>Bacillati</taxon>
        <taxon>Actinomycetota</taxon>
        <taxon>Actinomycetes</taxon>
        <taxon>Propionibacteriales</taxon>
        <taxon>Propionibacteriaceae</taxon>
        <taxon>Microlunatus</taxon>
    </lineage>
</organism>
<evidence type="ECO:0000313" key="3">
    <source>
        <dbReference type="EMBL" id="QDP97640.1"/>
    </source>
</evidence>
<name>A0A516Q2I2_9ACTN</name>
<keyword evidence="2" id="KW-0812">Transmembrane</keyword>
<evidence type="ECO:0000256" key="1">
    <source>
        <dbReference type="SAM" id="MobiDB-lite"/>
    </source>
</evidence>
<proteinExistence type="predicted"/>
<protein>
    <submittedName>
        <fullName evidence="3">Uncharacterized protein</fullName>
    </submittedName>
</protein>
<reference evidence="3 4" key="1">
    <citation type="submission" date="2019-07" db="EMBL/GenBank/DDBJ databases">
        <title>Microlunatus dokdonensis sp. nov. isolated from the rhizospheric soil of the wild plant Elymus tsukushiensis.</title>
        <authorList>
            <person name="Ghim S.-Y."/>
            <person name="Hwang Y.-J."/>
            <person name="Son J.-S."/>
            <person name="Shin J.-H."/>
        </authorList>
    </citation>
    <scope>NUCLEOTIDE SEQUENCE [LARGE SCALE GENOMIC DNA]</scope>
    <source>
        <strain evidence="3 4">KUDC0627</strain>
    </source>
</reference>
<evidence type="ECO:0000313" key="4">
    <source>
        <dbReference type="Proteomes" id="UP000319263"/>
    </source>
</evidence>
<dbReference type="RefSeq" id="WP_143987597.1">
    <property type="nucleotide sequence ID" value="NZ_CP041692.1"/>
</dbReference>
<dbReference type="KEGG" id="mik:FOE78_18530"/>
<evidence type="ECO:0000256" key="2">
    <source>
        <dbReference type="SAM" id="Phobius"/>
    </source>
</evidence>
<keyword evidence="2" id="KW-0472">Membrane</keyword>
<gene>
    <name evidence="3" type="ORF">FOE78_18530</name>
</gene>
<keyword evidence="2" id="KW-1133">Transmembrane helix</keyword>
<feature type="region of interest" description="Disordered" evidence="1">
    <location>
        <begin position="1"/>
        <end position="23"/>
    </location>
</feature>
<dbReference type="OrthoDB" id="9987609at2"/>
<sequence>MTRYDAQPPVSRAAAADEPGTEVAPVDWQADPAHWLPGRSLLIVAGAALLALIITVVICLLMWSTPAMTPLHIPSVAKA</sequence>
<dbReference type="EMBL" id="CP041692">
    <property type="protein sequence ID" value="QDP97640.1"/>
    <property type="molecule type" value="Genomic_DNA"/>
</dbReference>
<dbReference type="Proteomes" id="UP000319263">
    <property type="component" value="Chromosome"/>
</dbReference>
<keyword evidence="4" id="KW-1185">Reference proteome</keyword>
<feature type="transmembrane region" description="Helical" evidence="2">
    <location>
        <begin position="41"/>
        <end position="63"/>
    </location>
</feature>
<dbReference type="AlphaFoldDB" id="A0A516Q2I2"/>
<accession>A0A516Q2I2</accession>